<dbReference type="GO" id="GO:0003677">
    <property type="term" value="F:DNA binding"/>
    <property type="evidence" value="ECO:0007669"/>
    <property type="project" value="UniProtKB-KW"/>
</dbReference>
<name>A0A6L7G1Y8_9RHOB</name>
<dbReference type="InterPro" id="IPR000792">
    <property type="entry name" value="Tscrpt_reg_LuxR_C"/>
</dbReference>
<dbReference type="AlphaFoldDB" id="A0A6L7G1Y8"/>
<evidence type="ECO:0000313" key="5">
    <source>
        <dbReference type="EMBL" id="MXN17446.1"/>
    </source>
</evidence>
<keyword evidence="1" id="KW-0805">Transcription regulation</keyword>
<evidence type="ECO:0000256" key="2">
    <source>
        <dbReference type="ARBA" id="ARBA00023125"/>
    </source>
</evidence>
<dbReference type="SMART" id="SM00421">
    <property type="entry name" value="HTH_LUXR"/>
    <property type="match status" value="1"/>
</dbReference>
<dbReference type="GO" id="GO:0006355">
    <property type="term" value="P:regulation of DNA-templated transcription"/>
    <property type="evidence" value="ECO:0007669"/>
    <property type="project" value="InterPro"/>
</dbReference>
<feature type="domain" description="HTH luxR-type" evidence="4">
    <location>
        <begin position="193"/>
        <end position="258"/>
    </location>
</feature>
<organism evidence="5 6">
    <name type="scientific">Pseudooceanicola albus</name>
    <dbReference type="NCBI Taxonomy" id="2692189"/>
    <lineage>
        <taxon>Bacteria</taxon>
        <taxon>Pseudomonadati</taxon>
        <taxon>Pseudomonadota</taxon>
        <taxon>Alphaproteobacteria</taxon>
        <taxon>Rhodobacterales</taxon>
        <taxon>Paracoccaceae</taxon>
        <taxon>Pseudooceanicola</taxon>
    </lineage>
</organism>
<dbReference type="Proteomes" id="UP000477911">
    <property type="component" value="Unassembled WGS sequence"/>
</dbReference>
<gene>
    <name evidence="5" type="ORF">GR170_06345</name>
</gene>
<dbReference type="PANTHER" id="PTHR44688:SF16">
    <property type="entry name" value="DNA-BINDING TRANSCRIPTIONAL ACTIVATOR DEVR_DOSR"/>
    <property type="match status" value="1"/>
</dbReference>
<accession>A0A6L7G1Y8</accession>
<evidence type="ECO:0000313" key="6">
    <source>
        <dbReference type="Proteomes" id="UP000477911"/>
    </source>
</evidence>
<keyword evidence="2" id="KW-0238">DNA-binding</keyword>
<dbReference type="EMBL" id="WUMU01000004">
    <property type="protein sequence ID" value="MXN17446.1"/>
    <property type="molecule type" value="Genomic_DNA"/>
</dbReference>
<dbReference type="CDD" id="cd06170">
    <property type="entry name" value="LuxR_C_like"/>
    <property type="match status" value="1"/>
</dbReference>
<comment type="caution">
    <text evidence="5">The sequence shown here is derived from an EMBL/GenBank/DDBJ whole genome shotgun (WGS) entry which is preliminary data.</text>
</comment>
<dbReference type="InterPro" id="IPR016032">
    <property type="entry name" value="Sig_transdc_resp-reg_C-effctor"/>
</dbReference>
<dbReference type="InterPro" id="IPR036388">
    <property type="entry name" value="WH-like_DNA-bd_sf"/>
</dbReference>
<proteinExistence type="predicted"/>
<dbReference type="PANTHER" id="PTHR44688">
    <property type="entry name" value="DNA-BINDING TRANSCRIPTIONAL ACTIVATOR DEVR_DOSR"/>
    <property type="match status" value="1"/>
</dbReference>
<dbReference type="RefSeq" id="WP_160892775.1">
    <property type="nucleotide sequence ID" value="NZ_WUMU01000004.1"/>
</dbReference>
<dbReference type="Pfam" id="PF00196">
    <property type="entry name" value="GerE"/>
    <property type="match status" value="1"/>
</dbReference>
<dbReference type="PROSITE" id="PS50043">
    <property type="entry name" value="HTH_LUXR_2"/>
    <property type="match status" value="1"/>
</dbReference>
<evidence type="ECO:0000256" key="3">
    <source>
        <dbReference type="ARBA" id="ARBA00023163"/>
    </source>
</evidence>
<dbReference type="SUPFAM" id="SSF46894">
    <property type="entry name" value="C-terminal effector domain of the bipartite response regulators"/>
    <property type="match status" value="1"/>
</dbReference>
<evidence type="ECO:0000256" key="1">
    <source>
        <dbReference type="ARBA" id="ARBA00023015"/>
    </source>
</evidence>
<dbReference type="PRINTS" id="PR00038">
    <property type="entry name" value="HTHLUXR"/>
</dbReference>
<keyword evidence="3" id="KW-0804">Transcription</keyword>
<evidence type="ECO:0000259" key="4">
    <source>
        <dbReference type="PROSITE" id="PS50043"/>
    </source>
</evidence>
<protein>
    <recommendedName>
        <fullName evidence="4">HTH luxR-type domain-containing protein</fullName>
    </recommendedName>
</protein>
<sequence length="269" mass="29826">MKDDGQQREYDFLGRVASAASVPDFAAEVVPYCRDLFEAGSVLAVLFHRDRAPEVLFRWSTDRLRSENFDRNYPVIGYLLDPFYRIAFDGAARFAGPLREIAPDRFEASEYYDAYFGATRLSDELGAVARLGASRSLHLAVGRDRGQRRFRASEVARFDLLSRVLMPCLAALAPVPAPGVPLPPLRTRLEALALETGEQLSAREAQVAELILQGHSSRAMALKLGISVHTAKVHRRNLYRKMNISSQSELFVHVNRAIGLQAAELGAPG</sequence>
<reference evidence="5 6" key="1">
    <citation type="submission" date="2019-12" db="EMBL/GenBank/DDBJ databases">
        <authorList>
            <person name="Li M."/>
        </authorList>
    </citation>
    <scope>NUCLEOTIDE SEQUENCE [LARGE SCALE GENOMIC DNA]</scope>
    <source>
        <strain evidence="5 6">GBMRC 2024</strain>
    </source>
</reference>
<dbReference type="Gene3D" id="1.10.10.10">
    <property type="entry name" value="Winged helix-like DNA-binding domain superfamily/Winged helix DNA-binding domain"/>
    <property type="match status" value="1"/>
</dbReference>
<keyword evidence="6" id="KW-1185">Reference proteome</keyword>